<gene>
    <name evidence="1" type="ORF">HDA41_005864</name>
</gene>
<evidence type="ECO:0000313" key="1">
    <source>
        <dbReference type="EMBL" id="MBB5797900.1"/>
    </source>
</evidence>
<proteinExistence type="predicted"/>
<reference evidence="1 2" key="1">
    <citation type="submission" date="2020-08" db="EMBL/GenBank/DDBJ databases">
        <title>Sequencing the genomes of 1000 actinobacteria strains.</title>
        <authorList>
            <person name="Klenk H.-P."/>
        </authorList>
    </citation>
    <scope>NUCLEOTIDE SEQUENCE [LARGE SCALE GENOMIC DNA]</scope>
    <source>
        <strain evidence="1 2">DSM 40084</strain>
    </source>
</reference>
<protein>
    <submittedName>
        <fullName evidence="1">Uncharacterized protein</fullName>
    </submittedName>
</protein>
<dbReference type="Proteomes" id="UP000590647">
    <property type="component" value="Unassembled WGS sequence"/>
</dbReference>
<dbReference type="AlphaFoldDB" id="A0A7W9H912"/>
<sequence length="95" mass="10244">MVAAGWRRLYGWQHRAACAQPFDGLLSPATRVRGVVAFVDKPDADTAETLGGEQPVAERVGDFPDPALLRDCRMAGQQLDAATTIEVARISSSFI</sequence>
<organism evidence="1 2">
    <name type="scientific">Streptomyces caelestis</name>
    <dbReference type="NCBI Taxonomy" id="36816"/>
    <lineage>
        <taxon>Bacteria</taxon>
        <taxon>Bacillati</taxon>
        <taxon>Actinomycetota</taxon>
        <taxon>Actinomycetes</taxon>
        <taxon>Kitasatosporales</taxon>
        <taxon>Streptomycetaceae</taxon>
        <taxon>Streptomyces</taxon>
    </lineage>
</organism>
<dbReference type="RefSeq" id="WP_184989008.1">
    <property type="nucleotide sequence ID" value="NZ_JACHNE010000001.1"/>
</dbReference>
<comment type="caution">
    <text evidence="1">The sequence shown here is derived from an EMBL/GenBank/DDBJ whole genome shotgun (WGS) entry which is preliminary data.</text>
</comment>
<dbReference type="EMBL" id="JACHNE010000001">
    <property type="protein sequence ID" value="MBB5797900.1"/>
    <property type="molecule type" value="Genomic_DNA"/>
</dbReference>
<name>A0A7W9H912_9ACTN</name>
<evidence type="ECO:0000313" key="2">
    <source>
        <dbReference type="Proteomes" id="UP000590647"/>
    </source>
</evidence>
<keyword evidence="2" id="KW-1185">Reference proteome</keyword>
<accession>A0A7W9H912</accession>